<proteinExistence type="predicted"/>
<keyword evidence="1" id="KW-1133">Transmembrane helix</keyword>
<dbReference type="OrthoDB" id="3209791at2"/>
<gene>
    <name evidence="2" type="ORF">A6122_0760</name>
</gene>
<name>A0A160KR76_9MICO</name>
<evidence type="ECO:0000313" key="2">
    <source>
        <dbReference type="EMBL" id="AND15913.1"/>
    </source>
</evidence>
<dbReference type="AlphaFoldDB" id="A0A160KR76"/>
<feature type="transmembrane region" description="Helical" evidence="1">
    <location>
        <begin position="154"/>
        <end position="172"/>
    </location>
</feature>
<protein>
    <submittedName>
        <fullName evidence="2">Uncharacterized protein</fullName>
    </submittedName>
</protein>
<dbReference type="Proteomes" id="UP000077071">
    <property type="component" value="Chromosome"/>
</dbReference>
<keyword evidence="3" id="KW-1185">Reference proteome</keyword>
<keyword evidence="1" id="KW-0812">Transmembrane</keyword>
<reference evidence="2 3" key="1">
    <citation type="submission" date="2016-05" db="EMBL/GenBank/DDBJ databases">
        <title>Complete genome sequence of Rathayibacter tritici NCPPB 1953.</title>
        <authorList>
            <person name="Park J."/>
            <person name="Lee H.-H."/>
            <person name="Lee S.-W."/>
            <person name="Seo Y.-S."/>
        </authorList>
    </citation>
    <scope>NUCLEOTIDE SEQUENCE [LARGE SCALE GENOMIC DNA]</scope>
    <source>
        <strain evidence="2 3">NCPPB 1953</strain>
    </source>
</reference>
<dbReference type="RefSeq" id="WP_146085069.1">
    <property type="nucleotide sequence ID" value="NZ_CP015515.1"/>
</dbReference>
<dbReference type="PATRIC" id="fig|33888.3.peg.843"/>
<dbReference type="STRING" id="33888.A6122_0760"/>
<evidence type="ECO:0000256" key="1">
    <source>
        <dbReference type="SAM" id="Phobius"/>
    </source>
</evidence>
<accession>A0A160KR76</accession>
<dbReference type="EMBL" id="CP015515">
    <property type="protein sequence ID" value="AND15913.1"/>
    <property type="molecule type" value="Genomic_DNA"/>
</dbReference>
<dbReference type="KEGG" id="rtn:A6122_0760"/>
<feature type="transmembrane region" description="Helical" evidence="1">
    <location>
        <begin position="114"/>
        <end position="134"/>
    </location>
</feature>
<feature type="transmembrane region" description="Helical" evidence="1">
    <location>
        <begin position="85"/>
        <end position="107"/>
    </location>
</feature>
<keyword evidence="1" id="KW-0472">Membrane</keyword>
<feature type="transmembrane region" description="Helical" evidence="1">
    <location>
        <begin position="34"/>
        <end position="57"/>
    </location>
</feature>
<organism evidence="2 3">
    <name type="scientific">Rathayibacter tritici</name>
    <dbReference type="NCBI Taxonomy" id="33888"/>
    <lineage>
        <taxon>Bacteria</taxon>
        <taxon>Bacillati</taxon>
        <taxon>Actinomycetota</taxon>
        <taxon>Actinomycetes</taxon>
        <taxon>Micrococcales</taxon>
        <taxon>Microbacteriaceae</taxon>
        <taxon>Rathayibacter</taxon>
    </lineage>
</organism>
<evidence type="ECO:0000313" key="3">
    <source>
        <dbReference type="Proteomes" id="UP000077071"/>
    </source>
</evidence>
<sequence length="180" mass="19292">MKLLTFCVSGVDLLRGRSYRILDPSRRLKGIRGVGTALTFIGLSVFYTAVFVVLGIVERASNGWGFGGSFFRSIYFGGDSVLEQAIAVLCTLLFFFFIGAATAAVFVRWRQREMLLFFGILGALVLAVIALLSLTGSWPAVGSFFASVGYAGGYALSLIPTALAAVAGWAILRRATPRTS</sequence>